<dbReference type="SUPFAM" id="SSF81665">
    <property type="entry name" value="Calcium ATPase, transmembrane domain M"/>
    <property type="match status" value="1"/>
</dbReference>
<dbReference type="InterPro" id="IPR023299">
    <property type="entry name" value="ATPase_P-typ_cyto_dom_N"/>
</dbReference>
<feature type="transmembrane region" description="Helical" evidence="8">
    <location>
        <begin position="76"/>
        <end position="103"/>
    </location>
</feature>
<feature type="domain" description="P-type ATPase A" evidence="9">
    <location>
        <begin position="121"/>
        <end position="221"/>
    </location>
</feature>
<proteinExistence type="inferred from homology"/>
<dbReference type="InterPro" id="IPR023214">
    <property type="entry name" value="HAD_sf"/>
</dbReference>
<dbReference type="SFLD" id="SFLDG00002">
    <property type="entry name" value="C1.7:_P-type_atpase_like"/>
    <property type="match status" value="1"/>
</dbReference>
<evidence type="ECO:0000256" key="7">
    <source>
        <dbReference type="ARBA" id="ARBA00023136"/>
    </source>
</evidence>
<evidence type="ECO:0000256" key="2">
    <source>
        <dbReference type="ARBA" id="ARBA00006024"/>
    </source>
</evidence>
<keyword evidence="3 8" id="KW-0812">Transmembrane</keyword>
<evidence type="ECO:0000313" key="11">
    <source>
        <dbReference type="Proteomes" id="UP001317532"/>
    </source>
</evidence>
<dbReference type="InterPro" id="IPR027256">
    <property type="entry name" value="P-typ_ATPase_IB"/>
</dbReference>
<keyword evidence="5" id="KW-1278">Translocase</keyword>
<keyword evidence="7 8" id="KW-0472">Membrane</keyword>
<dbReference type="SFLD" id="SFLDS00003">
    <property type="entry name" value="Haloacid_Dehalogenase"/>
    <property type="match status" value="1"/>
</dbReference>
<dbReference type="GO" id="GO:0005886">
    <property type="term" value="C:plasma membrane"/>
    <property type="evidence" value="ECO:0007669"/>
    <property type="project" value="UniProtKB-SubCell"/>
</dbReference>
<keyword evidence="8" id="KW-1003">Cell membrane</keyword>
<dbReference type="InterPro" id="IPR036412">
    <property type="entry name" value="HAD-like_sf"/>
</dbReference>
<dbReference type="NCBIfam" id="TIGR01494">
    <property type="entry name" value="ATPase_P-type"/>
    <property type="match status" value="1"/>
</dbReference>
<dbReference type="NCBIfam" id="TIGR01525">
    <property type="entry name" value="ATPase-IB_hvy"/>
    <property type="match status" value="1"/>
</dbReference>
<keyword evidence="8" id="KW-0547">Nucleotide-binding</keyword>
<evidence type="ECO:0000256" key="8">
    <source>
        <dbReference type="RuleBase" id="RU362081"/>
    </source>
</evidence>
<dbReference type="SFLD" id="SFLDF00027">
    <property type="entry name" value="p-type_atpase"/>
    <property type="match status" value="1"/>
</dbReference>
<dbReference type="PANTHER" id="PTHR48085:SF5">
    <property type="entry name" value="CADMIUM_ZINC-TRANSPORTING ATPASE HMA4-RELATED"/>
    <property type="match status" value="1"/>
</dbReference>
<dbReference type="RefSeq" id="WP_317996554.1">
    <property type="nucleotide sequence ID" value="NZ_AP025523.1"/>
</dbReference>
<dbReference type="Gene3D" id="3.40.1110.10">
    <property type="entry name" value="Calcium-transporting ATPase, cytoplasmic domain N"/>
    <property type="match status" value="1"/>
</dbReference>
<dbReference type="PROSITE" id="PS00154">
    <property type="entry name" value="ATPASE_E1_E2"/>
    <property type="match status" value="1"/>
</dbReference>
<dbReference type="PANTHER" id="PTHR48085">
    <property type="entry name" value="CADMIUM/ZINC-TRANSPORTING ATPASE HMA2-RELATED"/>
    <property type="match status" value="1"/>
</dbReference>
<dbReference type="InterPro" id="IPR001757">
    <property type="entry name" value="P_typ_ATPase"/>
</dbReference>
<dbReference type="InterPro" id="IPR023298">
    <property type="entry name" value="ATPase_P-typ_TM_dom_sf"/>
</dbReference>
<accession>A0AAN1XTV9</accession>
<evidence type="ECO:0000313" key="10">
    <source>
        <dbReference type="EMBL" id="BDE05522.1"/>
    </source>
</evidence>
<dbReference type="GO" id="GO:0046872">
    <property type="term" value="F:metal ion binding"/>
    <property type="evidence" value="ECO:0007669"/>
    <property type="project" value="UniProtKB-KW"/>
</dbReference>
<comment type="similarity">
    <text evidence="2 8">Belongs to the cation transport ATPase (P-type) (TC 3.A.3) family. Type IB subfamily.</text>
</comment>
<dbReference type="SUPFAM" id="SSF81653">
    <property type="entry name" value="Calcium ATPase, transduction domain A"/>
    <property type="match status" value="1"/>
</dbReference>
<organism evidence="10 11">
    <name type="scientific">Vulcanimicrobium alpinum</name>
    <dbReference type="NCBI Taxonomy" id="3016050"/>
    <lineage>
        <taxon>Bacteria</taxon>
        <taxon>Bacillati</taxon>
        <taxon>Vulcanimicrobiota</taxon>
        <taxon>Vulcanimicrobiia</taxon>
        <taxon>Vulcanimicrobiales</taxon>
        <taxon>Vulcanimicrobiaceae</taxon>
        <taxon>Vulcanimicrobium</taxon>
    </lineage>
</organism>
<feature type="transmembrane region" description="Helical" evidence="8">
    <location>
        <begin position="40"/>
        <end position="56"/>
    </location>
</feature>
<evidence type="ECO:0000256" key="4">
    <source>
        <dbReference type="ARBA" id="ARBA00022723"/>
    </source>
</evidence>
<dbReference type="GO" id="GO:0016887">
    <property type="term" value="F:ATP hydrolysis activity"/>
    <property type="evidence" value="ECO:0007669"/>
    <property type="project" value="InterPro"/>
</dbReference>
<dbReference type="Gene3D" id="2.70.150.10">
    <property type="entry name" value="Calcium-transporting ATPase, cytoplasmic transduction domain A"/>
    <property type="match status" value="1"/>
</dbReference>
<dbReference type="GO" id="GO:0005524">
    <property type="term" value="F:ATP binding"/>
    <property type="evidence" value="ECO:0007669"/>
    <property type="project" value="UniProtKB-UniRule"/>
</dbReference>
<evidence type="ECO:0000256" key="5">
    <source>
        <dbReference type="ARBA" id="ARBA00022967"/>
    </source>
</evidence>
<dbReference type="SUPFAM" id="SSF56784">
    <property type="entry name" value="HAD-like"/>
    <property type="match status" value="1"/>
</dbReference>
<evidence type="ECO:0000256" key="6">
    <source>
        <dbReference type="ARBA" id="ARBA00022989"/>
    </source>
</evidence>
<feature type="transmembrane region" description="Helical" evidence="8">
    <location>
        <begin position="559"/>
        <end position="580"/>
    </location>
</feature>
<dbReference type="InterPro" id="IPR018303">
    <property type="entry name" value="ATPase_P-typ_P_site"/>
</dbReference>
<evidence type="ECO:0000256" key="1">
    <source>
        <dbReference type="ARBA" id="ARBA00004651"/>
    </source>
</evidence>
<dbReference type="InterPro" id="IPR008250">
    <property type="entry name" value="ATPase_P-typ_transduc_dom_A_sf"/>
</dbReference>
<dbReference type="InterPro" id="IPR059000">
    <property type="entry name" value="ATPase_P-type_domA"/>
</dbReference>
<dbReference type="InterPro" id="IPR044492">
    <property type="entry name" value="P_typ_ATPase_HD_dom"/>
</dbReference>
<dbReference type="GO" id="GO:0019829">
    <property type="term" value="F:ATPase-coupled monoatomic cation transmembrane transporter activity"/>
    <property type="evidence" value="ECO:0007669"/>
    <property type="project" value="InterPro"/>
</dbReference>
<dbReference type="InterPro" id="IPR051014">
    <property type="entry name" value="Cation_Transport_ATPase_IB"/>
</dbReference>
<keyword evidence="8" id="KW-0067">ATP-binding</keyword>
<dbReference type="PRINTS" id="PR00941">
    <property type="entry name" value="CDATPASE"/>
</dbReference>
<feature type="transmembrane region" description="Helical" evidence="8">
    <location>
        <begin position="237"/>
        <end position="256"/>
    </location>
</feature>
<keyword evidence="11" id="KW-1185">Reference proteome</keyword>
<name>A0AAN1XTV9_UNVUL</name>
<reference evidence="10 11" key="1">
    <citation type="journal article" date="2022" name="ISME Commun">
        <title>Vulcanimicrobium alpinus gen. nov. sp. nov., the first cultivated representative of the candidate phylum 'Eremiobacterota', is a metabolically versatile aerobic anoxygenic phototroph.</title>
        <authorList>
            <person name="Yabe S."/>
            <person name="Muto K."/>
            <person name="Abe K."/>
            <person name="Yokota A."/>
            <person name="Staudigel H."/>
            <person name="Tebo B.M."/>
        </authorList>
    </citation>
    <scope>NUCLEOTIDE SEQUENCE [LARGE SCALE GENOMIC DNA]</scope>
    <source>
        <strain evidence="10 11">WC8-2</strain>
    </source>
</reference>
<dbReference type="Pfam" id="PF00122">
    <property type="entry name" value="E1-E2_ATPase"/>
    <property type="match status" value="1"/>
</dbReference>
<dbReference type="Proteomes" id="UP001317532">
    <property type="component" value="Chromosome"/>
</dbReference>
<dbReference type="NCBIfam" id="TIGR01512">
    <property type="entry name" value="ATPase-IB2_Cd"/>
    <property type="match status" value="1"/>
</dbReference>
<dbReference type="KEGG" id="vab:WPS_07980"/>
<protein>
    <submittedName>
        <fullName evidence="10">Copper-translocating P-type ATPase</fullName>
    </submittedName>
</protein>
<gene>
    <name evidence="10" type="ORF">WPS_07980</name>
</gene>
<dbReference type="FunFam" id="2.70.150.10:FF:000002">
    <property type="entry name" value="Copper-transporting ATPase 1, putative"/>
    <property type="match status" value="1"/>
</dbReference>
<keyword evidence="6 8" id="KW-1133">Transmembrane helix</keyword>
<comment type="subcellular location">
    <subcellularLocation>
        <location evidence="1">Cell membrane</location>
        <topology evidence="1">Multi-pass membrane protein</topology>
    </subcellularLocation>
</comment>
<evidence type="ECO:0000256" key="3">
    <source>
        <dbReference type="ARBA" id="ARBA00022692"/>
    </source>
</evidence>
<feature type="transmembrane region" description="Helical" evidence="8">
    <location>
        <begin position="262"/>
        <end position="287"/>
    </location>
</feature>
<keyword evidence="4 8" id="KW-0479">Metal-binding</keyword>
<feature type="transmembrane region" description="Helical" evidence="8">
    <location>
        <begin position="16"/>
        <end position="33"/>
    </location>
</feature>
<dbReference type="EMBL" id="AP025523">
    <property type="protein sequence ID" value="BDE05522.1"/>
    <property type="molecule type" value="Genomic_DNA"/>
</dbReference>
<dbReference type="PRINTS" id="PR00119">
    <property type="entry name" value="CATATPASE"/>
</dbReference>
<dbReference type="PROSITE" id="PS01229">
    <property type="entry name" value="COF_2"/>
    <property type="match status" value="1"/>
</dbReference>
<dbReference type="AlphaFoldDB" id="A0AAN1XTV9"/>
<sequence length="622" mass="64527">MSDRAAPEHAVEHTDLIRIALVALAAAAVWFRWWEPYPHVSIIGIVATVAGGWPIFAEAFENLRERTMTMELSMTIALVAALAIGEFFTALVITAFVLAAEVLEGLTVARGRHAIRDLIALMPRAATVRRDGILIDIDASDVRPGDDVVVKPGALLPVDGIVTAGRSFVDQAAIAGESMAVEKAAGAYVYAGTINQSGALDVRADKVGRDTSFGKIVEAVETAERSRAPAQRLADRLSGYLVYFALGAAALTYALTRDPRSTISVVIVAGACGIAAGTPLAILGAIGRAARGGSIIKGGRYLESLSTVDTVVLDKTGTVTYGTPRIARIAAAASGERELLRIAASVEQRSEHPLASAIVARAREDGIALAEPDDFSYVPGRGIRAIVEGEAVFVGNAAFFAYHALAVPVDGTDPGATTVLVARGTDALGTIAIADVVRDEAAGAIAALASMGIRTVLLTGDVQRVAEATGRALGVDEIIAEMLPEQKSAYVAELVQKGRTVAMVGDGINDAPALAAATVGVAMGSGTDVARESADVVLLGNDLARFVETIRIARRTRAIVMQNFAGTLAVDSVGILLAGFGLLNPLLAAFIHVASELTFILNSTRMLPGRAPSPVAQSSSKG</sequence>
<dbReference type="Pfam" id="PF00702">
    <property type="entry name" value="Hydrolase"/>
    <property type="match status" value="1"/>
</dbReference>
<evidence type="ECO:0000259" key="9">
    <source>
        <dbReference type="Pfam" id="PF00122"/>
    </source>
</evidence>
<dbReference type="Gene3D" id="3.40.50.1000">
    <property type="entry name" value="HAD superfamily/HAD-like"/>
    <property type="match status" value="1"/>
</dbReference>